<feature type="chain" id="PRO_5046584238" evidence="2">
    <location>
        <begin position="18"/>
        <end position="312"/>
    </location>
</feature>
<protein>
    <submittedName>
        <fullName evidence="3">Uncharacterized protein</fullName>
    </submittedName>
</protein>
<gene>
    <name evidence="3" type="ORF">VTL71DRAFT_13214</name>
</gene>
<name>A0ABR4CJQ0_9HELO</name>
<accession>A0ABR4CJQ0</accession>
<evidence type="ECO:0000256" key="1">
    <source>
        <dbReference type="SAM" id="MobiDB-lite"/>
    </source>
</evidence>
<proteinExistence type="predicted"/>
<evidence type="ECO:0000313" key="3">
    <source>
        <dbReference type="EMBL" id="KAL2070188.1"/>
    </source>
</evidence>
<organism evidence="3 4">
    <name type="scientific">Oculimacula yallundae</name>
    <dbReference type="NCBI Taxonomy" id="86028"/>
    <lineage>
        <taxon>Eukaryota</taxon>
        <taxon>Fungi</taxon>
        <taxon>Dikarya</taxon>
        <taxon>Ascomycota</taxon>
        <taxon>Pezizomycotina</taxon>
        <taxon>Leotiomycetes</taxon>
        <taxon>Helotiales</taxon>
        <taxon>Ploettnerulaceae</taxon>
        <taxon>Oculimacula</taxon>
    </lineage>
</organism>
<evidence type="ECO:0000256" key="2">
    <source>
        <dbReference type="SAM" id="SignalP"/>
    </source>
</evidence>
<reference evidence="3 4" key="1">
    <citation type="journal article" date="2024" name="Commun. Biol.">
        <title>Comparative genomic analysis of thermophilic fungi reveals convergent evolutionary adaptations and gene losses.</title>
        <authorList>
            <person name="Steindorff A.S."/>
            <person name="Aguilar-Pontes M.V."/>
            <person name="Robinson A.J."/>
            <person name="Andreopoulos B."/>
            <person name="LaButti K."/>
            <person name="Kuo A."/>
            <person name="Mondo S."/>
            <person name="Riley R."/>
            <person name="Otillar R."/>
            <person name="Haridas S."/>
            <person name="Lipzen A."/>
            <person name="Grimwood J."/>
            <person name="Schmutz J."/>
            <person name="Clum A."/>
            <person name="Reid I.D."/>
            <person name="Moisan M.C."/>
            <person name="Butler G."/>
            <person name="Nguyen T.T.M."/>
            <person name="Dewar K."/>
            <person name="Conant G."/>
            <person name="Drula E."/>
            <person name="Henrissat B."/>
            <person name="Hansel C."/>
            <person name="Singer S."/>
            <person name="Hutchinson M.I."/>
            <person name="de Vries R.P."/>
            <person name="Natvig D.O."/>
            <person name="Powell A.J."/>
            <person name="Tsang A."/>
            <person name="Grigoriev I.V."/>
        </authorList>
    </citation>
    <scope>NUCLEOTIDE SEQUENCE [LARGE SCALE GENOMIC DNA]</scope>
    <source>
        <strain evidence="3 4">CBS 494.80</strain>
    </source>
</reference>
<comment type="caution">
    <text evidence="3">The sequence shown here is derived from an EMBL/GenBank/DDBJ whole genome shotgun (WGS) entry which is preliminary data.</text>
</comment>
<keyword evidence="2" id="KW-0732">Signal</keyword>
<evidence type="ECO:0000313" key="4">
    <source>
        <dbReference type="Proteomes" id="UP001595075"/>
    </source>
</evidence>
<keyword evidence="4" id="KW-1185">Reference proteome</keyword>
<feature type="compositionally biased region" description="Low complexity" evidence="1">
    <location>
        <begin position="263"/>
        <end position="284"/>
    </location>
</feature>
<dbReference type="Proteomes" id="UP001595075">
    <property type="component" value="Unassembled WGS sequence"/>
</dbReference>
<feature type="region of interest" description="Disordered" evidence="1">
    <location>
        <begin position="261"/>
        <end position="285"/>
    </location>
</feature>
<sequence length="312" mass="32751">MASLLLTTLLVSSVAHAADVGKYTYTLQPRLNSTAISQFNSTANSTTSRKVDSIIYDSPFNLTDLHPTYDLTLAISSHSTPNAPSSESTTSSLLFITPPTTAELGIRNGTGISSWDACAVVFKRVSDAATRRGENEDGGCFPTLGEKCIDALYKQVEDNTKISVSCGSLLMSIPPECSEAVVGDTTDFLGVDLNPSSTSNATLPLLLTESESHPSSNTSYYDEASHRIWPVLVFQRAESSGPNDQGNGATTKSIFCMRDQKATKSGSGSGTTSPTPKPTETGKPSAAIGLRSQLGAWGLVLGAVVGGLLMVV</sequence>
<dbReference type="EMBL" id="JAZHXI010000006">
    <property type="protein sequence ID" value="KAL2070188.1"/>
    <property type="molecule type" value="Genomic_DNA"/>
</dbReference>
<feature type="signal peptide" evidence="2">
    <location>
        <begin position="1"/>
        <end position="17"/>
    </location>
</feature>